<dbReference type="InterPro" id="IPR011766">
    <property type="entry name" value="TPP_enzyme_TPP-bd"/>
</dbReference>
<evidence type="ECO:0000259" key="5">
    <source>
        <dbReference type="Pfam" id="PF00205"/>
    </source>
</evidence>
<dbReference type="GO" id="GO:0009099">
    <property type="term" value="P:L-valine biosynthetic process"/>
    <property type="evidence" value="ECO:0007669"/>
    <property type="project" value="TreeGrafter"/>
</dbReference>
<evidence type="ECO:0000313" key="9">
    <source>
        <dbReference type="Proteomes" id="UP000010475"/>
    </source>
</evidence>
<dbReference type="Proteomes" id="UP000010475">
    <property type="component" value="Plasmid pCYLST.01"/>
</dbReference>
<evidence type="ECO:0000259" key="7">
    <source>
        <dbReference type="Pfam" id="PF02776"/>
    </source>
</evidence>
<dbReference type="InterPro" id="IPR029035">
    <property type="entry name" value="DHS-like_NAD/FAD-binding_dom"/>
</dbReference>
<dbReference type="Pfam" id="PF02776">
    <property type="entry name" value="TPP_enzyme_N"/>
    <property type="match status" value="1"/>
</dbReference>
<feature type="region of interest" description="Disordered" evidence="4">
    <location>
        <begin position="1"/>
        <end position="22"/>
    </location>
</feature>
<evidence type="ECO:0000313" key="8">
    <source>
        <dbReference type="EMBL" id="AFZ28389.1"/>
    </source>
</evidence>
<dbReference type="PATRIC" id="fig|56107.3.peg.7101"/>
<dbReference type="SUPFAM" id="SSF52518">
    <property type="entry name" value="Thiamin diphosphate-binding fold (THDP-binding)"/>
    <property type="match status" value="2"/>
</dbReference>
<keyword evidence="2 3" id="KW-0786">Thiamine pyrophosphate</keyword>
<dbReference type="PANTHER" id="PTHR18968:SF13">
    <property type="entry name" value="ACETOLACTATE SYNTHASE CATALYTIC SUBUNIT, MITOCHONDRIAL"/>
    <property type="match status" value="1"/>
</dbReference>
<sequence length="682" mass="73485">MNIQSFPNNTSKAEKLKDGSPIRFTSDQHTTINDESGSGIFAASQSSLTVPLFTNLLPNSRLGLVPGSVASVIVKMLEEMGVQYAFGVSGGAIVPLWHALQHSSIRVLHFRHEAGAAFAATEAYFASDSVRGACALHSALRRNRPIVVFVTTGPGITNALTGLFAARWEGAKVIFVSASTSTSQRGRWACQETSTYTMPSTGIFTSESLFHYAHTLESDDELPEVYRRLALGLAQPGGFVAHLSIPTNLQTSLVKTALSRVNLCYSPPAASEETIAECARLLSPGTFAIWVGFGARGAAAEILQLAERTGAAVMCSPRAKGIFPENHPQFVGVTGFAGHRSVLTYMQKYRPLRVLVLGTRLGELTSFWNPVMIPVQGFVHVDIDPNVPGTAYPDVDTFAIQSDVGMFVKALLKHFPQPQSQADFSRHVEKLTPNLTPQPPVGKGEKSKPLSSQKRGFSDTLKSQQSQEPMMVLPRTERQQINPRINGLVRPKVLMDAIQQVIVEESDAIVMTEAGNSLAWGNHLLQFTQPTRYRASTGFGSLGHFVTGVVGATLAGNRKAVAIVGDGAMLMNSEISTAVRYQIPAVWIILNDGRYNMCGQGSTLQGFTGMDVEIPQVDFVKLACAMGADGIRVESESDIQTALEKAIASPVPFVVDVIIDPHEPVPIEGRIDSLISQGITNS</sequence>
<dbReference type="CDD" id="cd00568">
    <property type="entry name" value="TPP_enzymes"/>
    <property type="match status" value="1"/>
</dbReference>
<dbReference type="InterPro" id="IPR045229">
    <property type="entry name" value="TPP_enz"/>
</dbReference>
<keyword evidence="8" id="KW-0614">Plasmid</keyword>
<feature type="domain" description="Thiamine pyrophosphate enzyme N-terminal TPP-binding" evidence="7">
    <location>
        <begin position="69"/>
        <end position="193"/>
    </location>
</feature>
<dbReference type="Pfam" id="PF00205">
    <property type="entry name" value="TPP_enzyme_M"/>
    <property type="match status" value="1"/>
</dbReference>
<feature type="compositionally biased region" description="Polar residues" evidence="4">
    <location>
        <begin position="449"/>
        <end position="468"/>
    </location>
</feature>
<keyword evidence="8" id="KW-0436">Ligase</keyword>
<dbReference type="GO" id="GO:0000287">
    <property type="term" value="F:magnesium ion binding"/>
    <property type="evidence" value="ECO:0007669"/>
    <property type="project" value="InterPro"/>
</dbReference>
<dbReference type="Gene3D" id="3.40.50.1220">
    <property type="entry name" value="TPP-binding domain"/>
    <property type="match status" value="1"/>
</dbReference>
<feature type="domain" description="Thiamine pyrophosphate enzyme central" evidence="5">
    <location>
        <begin position="288"/>
        <end position="411"/>
    </location>
</feature>
<feature type="region of interest" description="Disordered" evidence="4">
    <location>
        <begin position="431"/>
        <end position="470"/>
    </location>
</feature>
<evidence type="ECO:0000256" key="1">
    <source>
        <dbReference type="ARBA" id="ARBA00007812"/>
    </source>
</evidence>
<accession>K9X8F7</accession>
<evidence type="ECO:0000256" key="4">
    <source>
        <dbReference type="SAM" id="MobiDB-lite"/>
    </source>
</evidence>
<dbReference type="EMBL" id="CP003643">
    <property type="protein sequence ID" value="AFZ28389.1"/>
    <property type="molecule type" value="Genomic_DNA"/>
</dbReference>
<name>K9X8F7_9NOST</name>
<dbReference type="InterPro" id="IPR029061">
    <property type="entry name" value="THDP-binding"/>
</dbReference>
<organism evidence="8 9">
    <name type="scientific">Cylindrospermum stagnale PCC 7417</name>
    <dbReference type="NCBI Taxonomy" id="56107"/>
    <lineage>
        <taxon>Bacteria</taxon>
        <taxon>Bacillati</taxon>
        <taxon>Cyanobacteriota</taxon>
        <taxon>Cyanophyceae</taxon>
        <taxon>Nostocales</taxon>
        <taxon>Nostocaceae</taxon>
        <taxon>Cylindrospermum</taxon>
    </lineage>
</organism>
<dbReference type="SUPFAM" id="SSF52467">
    <property type="entry name" value="DHS-like NAD/FAD-binding domain"/>
    <property type="match status" value="1"/>
</dbReference>
<dbReference type="Pfam" id="PF02775">
    <property type="entry name" value="TPP_enzyme_C"/>
    <property type="match status" value="1"/>
</dbReference>
<dbReference type="InterPro" id="IPR012001">
    <property type="entry name" value="Thiamin_PyroP_enz_TPP-bd_dom"/>
</dbReference>
<dbReference type="KEGG" id="csg:Cylst_6619"/>
<dbReference type="GO" id="GO:0016874">
    <property type="term" value="F:ligase activity"/>
    <property type="evidence" value="ECO:0007669"/>
    <property type="project" value="UniProtKB-KW"/>
</dbReference>
<dbReference type="GO" id="GO:0003984">
    <property type="term" value="F:acetolactate synthase activity"/>
    <property type="evidence" value="ECO:0007669"/>
    <property type="project" value="TreeGrafter"/>
</dbReference>
<dbReference type="Gene3D" id="3.40.50.970">
    <property type="match status" value="2"/>
</dbReference>
<comment type="similarity">
    <text evidence="1 3">Belongs to the TPP enzyme family.</text>
</comment>
<feature type="compositionally biased region" description="Polar residues" evidence="4">
    <location>
        <begin position="1"/>
        <end position="11"/>
    </location>
</feature>
<protein>
    <submittedName>
        <fullName evidence="8">Thiamine pyrophosphate-dependent enzyme, possible carboligase or decarboxylase</fullName>
    </submittedName>
</protein>
<dbReference type="CDD" id="cd07035">
    <property type="entry name" value="TPP_PYR_POX_like"/>
    <property type="match status" value="1"/>
</dbReference>
<geneLocation type="plasmid" evidence="8 9">
    <name>pCYLST.01</name>
</geneLocation>
<dbReference type="HOGENOM" id="CLU_013748_3_1_3"/>
<dbReference type="GO" id="GO:0030976">
    <property type="term" value="F:thiamine pyrophosphate binding"/>
    <property type="evidence" value="ECO:0007669"/>
    <property type="project" value="InterPro"/>
</dbReference>
<reference evidence="8 9" key="1">
    <citation type="submission" date="2012-06" db="EMBL/GenBank/DDBJ databases">
        <title>Noncontiguous Finished plasmid 1 of genome of Cylindrospermum stagnale PCC 7417.</title>
        <authorList>
            <consortium name="US DOE Joint Genome Institute"/>
            <person name="Gugger M."/>
            <person name="Coursin T."/>
            <person name="Rippka R."/>
            <person name="Tandeau De Marsac N."/>
            <person name="Huntemann M."/>
            <person name="Wei C.-L."/>
            <person name="Han J."/>
            <person name="Detter J.C."/>
            <person name="Han C."/>
            <person name="Tapia R."/>
            <person name="Davenport K."/>
            <person name="Daligault H."/>
            <person name="Erkkila T."/>
            <person name="Gu W."/>
            <person name="Munk A.C.C."/>
            <person name="Teshima H."/>
            <person name="Xu Y."/>
            <person name="Chain P."/>
            <person name="Chen A."/>
            <person name="Krypides N."/>
            <person name="Mavromatis K."/>
            <person name="Markowitz V."/>
            <person name="Szeto E."/>
            <person name="Ivanova N."/>
            <person name="Mikhailova N."/>
            <person name="Ovchinnikova G."/>
            <person name="Pagani I."/>
            <person name="Pati A."/>
            <person name="Goodwin L."/>
            <person name="Peters L."/>
            <person name="Pitluck S."/>
            <person name="Woyke T."/>
            <person name="Kerfeld C."/>
        </authorList>
    </citation>
    <scope>NUCLEOTIDE SEQUENCE [LARGE SCALE GENOMIC DNA]</scope>
    <source>
        <strain evidence="8 9">PCC 7417</strain>
        <plasmid evidence="9">Plasmid pCYLST.01</plasmid>
    </source>
</reference>
<evidence type="ECO:0000256" key="2">
    <source>
        <dbReference type="ARBA" id="ARBA00023052"/>
    </source>
</evidence>
<dbReference type="AlphaFoldDB" id="K9X8F7"/>
<evidence type="ECO:0000259" key="6">
    <source>
        <dbReference type="Pfam" id="PF02775"/>
    </source>
</evidence>
<evidence type="ECO:0000256" key="3">
    <source>
        <dbReference type="RuleBase" id="RU362132"/>
    </source>
</evidence>
<feature type="domain" description="Thiamine pyrophosphate enzyme TPP-binding" evidence="6">
    <location>
        <begin position="514"/>
        <end position="657"/>
    </location>
</feature>
<dbReference type="InterPro" id="IPR012000">
    <property type="entry name" value="Thiamin_PyroP_enz_cen_dom"/>
</dbReference>
<proteinExistence type="inferred from homology"/>
<keyword evidence="9" id="KW-1185">Reference proteome</keyword>
<dbReference type="GO" id="GO:0009097">
    <property type="term" value="P:isoleucine biosynthetic process"/>
    <property type="evidence" value="ECO:0007669"/>
    <property type="project" value="TreeGrafter"/>
</dbReference>
<dbReference type="GO" id="GO:0005948">
    <property type="term" value="C:acetolactate synthase complex"/>
    <property type="evidence" value="ECO:0007669"/>
    <property type="project" value="TreeGrafter"/>
</dbReference>
<dbReference type="PANTHER" id="PTHR18968">
    <property type="entry name" value="THIAMINE PYROPHOSPHATE ENZYMES"/>
    <property type="match status" value="1"/>
</dbReference>
<dbReference type="GO" id="GO:0050660">
    <property type="term" value="F:flavin adenine dinucleotide binding"/>
    <property type="evidence" value="ECO:0007669"/>
    <property type="project" value="TreeGrafter"/>
</dbReference>
<gene>
    <name evidence="8" type="ORF">Cylst_6619</name>
</gene>